<name>A0A8E2EGN3_9PEZI</name>
<reference evidence="3 4" key="1">
    <citation type="journal article" date="2016" name="Nat. Commun.">
        <title>Ectomycorrhizal ecology is imprinted in the genome of the dominant symbiotic fungus Cenococcum geophilum.</title>
        <authorList>
            <consortium name="DOE Joint Genome Institute"/>
            <person name="Peter M."/>
            <person name="Kohler A."/>
            <person name="Ohm R.A."/>
            <person name="Kuo A."/>
            <person name="Krutzmann J."/>
            <person name="Morin E."/>
            <person name="Arend M."/>
            <person name="Barry K.W."/>
            <person name="Binder M."/>
            <person name="Choi C."/>
            <person name="Clum A."/>
            <person name="Copeland A."/>
            <person name="Grisel N."/>
            <person name="Haridas S."/>
            <person name="Kipfer T."/>
            <person name="LaButti K."/>
            <person name="Lindquist E."/>
            <person name="Lipzen A."/>
            <person name="Maire R."/>
            <person name="Meier B."/>
            <person name="Mihaltcheva S."/>
            <person name="Molinier V."/>
            <person name="Murat C."/>
            <person name="Poggeler S."/>
            <person name="Quandt C.A."/>
            <person name="Sperisen C."/>
            <person name="Tritt A."/>
            <person name="Tisserant E."/>
            <person name="Crous P.W."/>
            <person name="Henrissat B."/>
            <person name="Nehls U."/>
            <person name="Egli S."/>
            <person name="Spatafora J.W."/>
            <person name="Grigoriev I.V."/>
            <person name="Martin F.M."/>
        </authorList>
    </citation>
    <scope>NUCLEOTIDE SEQUENCE [LARGE SCALE GENOMIC DNA]</scope>
    <source>
        <strain evidence="3 4">CBS 459.81</strain>
    </source>
</reference>
<evidence type="ECO:0000313" key="4">
    <source>
        <dbReference type="Proteomes" id="UP000250266"/>
    </source>
</evidence>
<dbReference type="OrthoDB" id="2121828at2759"/>
<dbReference type="GO" id="GO:0016491">
    <property type="term" value="F:oxidoreductase activity"/>
    <property type="evidence" value="ECO:0007669"/>
    <property type="project" value="InterPro"/>
</dbReference>
<evidence type="ECO:0000259" key="2">
    <source>
        <dbReference type="Pfam" id="PF07731"/>
    </source>
</evidence>
<dbReference type="InterPro" id="IPR008972">
    <property type="entry name" value="Cupredoxin"/>
</dbReference>
<dbReference type="EMBL" id="KV744867">
    <property type="protein sequence ID" value="OCK83203.1"/>
    <property type="molecule type" value="Genomic_DNA"/>
</dbReference>
<proteinExistence type="inferred from homology"/>
<organism evidence="3 4">
    <name type="scientific">Lepidopterella palustris CBS 459.81</name>
    <dbReference type="NCBI Taxonomy" id="1314670"/>
    <lineage>
        <taxon>Eukaryota</taxon>
        <taxon>Fungi</taxon>
        <taxon>Dikarya</taxon>
        <taxon>Ascomycota</taxon>
        <taxon>Pezizomycotina</taxon>
        <taxon>Dothideomycetes</taxon>
        <taxon>Pleosporomycetidae</taxon>
        <taxon>Mytilinidiales</taxon>
        <taxon>Argynnaceae</taxon>
        <taxon>Lepidopterella</taxon>
    </lineage>
</organism>
<evidence type="ECO:0000256" key="1">
    <source>
        <dbReference type="ARBA" id="ARBA00010609"/>
    </source>
</evidence>
<dbReference type="InterPro" id="IPR011706">
    <property type="entry name" value="Cu-oxidase_C"/>
</dbReference>
<protein>
    <recommendedName>
        <fullName evidence="2">Plastocyanin-like domain-containing protein</fullName>
    </recommendedName>
</protein>
<dbReference type="GO" id="GO:0005507">
    <property type="term" value="F:copper ion binding"/>
    <property type="evidence" value="ECO:0007669"/>
    <property type="project" value="InterPro"/>
</dbReference>
<accession>A0A8E2EGN3</accession>
<dbReference type="Pfam" id="PF07731">
    <property type="entry name" value="Cu-oxidase_2"/>
    <property type="match status" value="1"/>
</dbReference>
<dbReference type="Gene3D" id="2.60.40.420">
    <property type="entry name" value="Cupredoxins - blue copper proteins"/>
    <property type="match status" value="2"/>
</dbReference>
<gene>
    <name evidence="3" type="ORF">K432DRAFT_402266</name>
</gene>
<dbReference type="Proteomes" id="UP000250266">
    <property type="component" value="Unassembled WGS sequence"/>
</dbReference>
<dbReference type="InterPro" id="IPR045087">
    <property type="entry name" value="Cu-oxidase_fam"/>
</dbReference>
<comment type="similarity">
    <text evidence="1">Belongs to the multicopper oxidase family.</text>
</comment>
<dbReference type="PANTHER" id="PTHR11709">
    <property type="entry name" value="MULTI-COPPER OXIDASE"/>
    <property type="match status" value="1"/>
</dbReference>
<evidence type="ECO:0000313" key="3">
    <source>
        <dbReference type="EMBL" id="OCK83203.1"/>
    </source>
</evidence>
<keyword evidence="4" id="KW-1185">Reference proteome</keyword>
<sequence length="234" mass="25132">MTVIANDFVPDGPHNANLITLSVGQHTDVVVEATAKSTDTIRMRITEGPSGLSPGSHTKCTLNDSISFTTAAATYYEDFIPNIVPNTNSAIDSSLNLFPFNYNNQPLDITVLAFAMPLKEPPTMLNPMTNADDPTGAYMSFEAKPGDADKQLIERAVYDIGSNSSVRIVMISVGFPDSHSMHIDGHNMQVLAGGVCGSDGRTIVNPSNPQRHGARSVQPNGYHIIQYDLDNPGV</sequence>
<feature type="domain" description="Plastocyanin-like" evidence="2">
    <location>
        <begin position="135"/>
        <end position="234"/>
    </location>
</feature>
<dbReference type="AlphaFoldDB" id="A0A8E2EGN3"/>
<dbReference type="SUPFAM" id="SSF49503">
    <property type="entry name" value="Cupredoxins"/>
    <property type="match status" value="1"/>
</dbReference>
<dbReference type="PANTHER" id="PTHR11709:SF145">
    <property type="entry name" value="LCC1"/>
    <property type="match status" value="1"/>
</dbReference>